<sequence>MSEKRTIILKEEDLRIPKSTTRKNREKPSGGIKVKSSQKKEKSTLKKRSILRMIREHQEDKYRKLYDGGSNKTTIENKMNESDTAKSYLSDFEQSADYLSKLSEEQKVKTNVQSTLKNYSNYNPTNQSMLFNNNTPDPPPISIDLNTVIPRVTEQNVEPPMNITQRQQPFSNPLYSSMKNGTMPTYRNWVKTQKNHPQMTFSSNNAINGTSVTNVNATMSGTSNSSNSNNINRGGTTNQIFQTPITQLSSQIEQTNHLQSAPNEMTYGGSKINEMIEMKKTAEKLDLLKKSNNKRKMKQKRISRRTFKLGKSKVFPRISVLVSNKTIRNNILTKTQSLKSVPIQDIKKFLIKKGFIKIGSTAPNDVLRKMYESVALICGEVNNHNPDNLFYNYLNGGL</sequence>
<dbReference type="AlphaFoldDB" id="A0A6C0DRH9"/>
<organism evidence="2">
    <name type="scientific">viral metagenome</name>
    <dbReference type="NCBI Taxonomy" id="1070528"/>
    <lineage>
        <taxon>unclassified sequences</taxon>
        <taxon>metagenomes</taxon>
        <taxon>organismal metagenomes</taxon>
    </lineage>
</organism>
<dbReference type="EMBL" id="MN739660">
    <property type="protein sequence ID" value="QHT18840.1"/>
    <property type="molecule type" value="Genomic_DNA"/>
</dbReference>
<accession>A0A6C0DRH9</accession>
<evidence type="ECO:0000256" key="1">
    <source>
        <dbReference type="SAM" id="MobiDB-lite"/>
    </source>
</evidence>
<protein>
    <submittedName>
        <fullName evidence="2">Uncharacterized protein</fullName>
    </submittedName>
</protein>
<feature type="region of interest" description="Disordered" evidence="1">
    <location>
        <begin position="1"/>
        <end position="46"/>
    </location>
</feature>
<reference evidence="2" key="1">
    <citation type="journal article" date="2020" name="Nature">
        <title>Giant virus diversity and host interactions through global metagenomics.</title>
        <authorList>
            <person name="Schulz F."/>
            <person name="Roux S."/>
            <person name="Paez-Espino D."/>
            <person name="Jungbluth S."/>
            <person name="Walsh D.A."/>
            <person name="Denef V.J."/>
            <person name="McMahon K.D."/>
            <person name="Konstantinidis K.T."/>
            <person name="Eloe-Fadrosh E.A."/>
            <person name="Kyrpides N.C."/>
            <person name="Woyke T."/>
        </authorList>
    </citation>
    <scope>NUCLEOTIDE SEQUENCE</scope>
    <source>
        <strain evidence="2">GVMAG-M-3300023174-49</strain>
    </source>
</reference>
<feature type="compositionally biased region" description="Basic and acidic residues" evidence="1">
    <location>
        <begin position="1"/>
        <end position="16"/>
    </location>
</feature>
<name>A0A6C0DRH9_9ZZZZ</name>
<proteinExistence type="predicted"/>
<evidence type="ECO:0000313" key="2">
    <source>
        <dbReference type="EMBL" id="QHT18840.1"/>
    </source>
</evidence>